<comment type="function">
    <text evidence="2 14">This enzyme scavenges exogenous and endogenous cytidine and 2'-deoxycytidine for UMP synthesis.</text>
</comment>
<evidence type="ECO:0000256" key="2">
    <source>
        <dbReference type="ARBA" id="ARBA00003949"/>
    </source>
</evidence>
<evidence type="ECO:0000256" key="3">
    <source>
        <dbReference type="ARBA" id="ARBA00006576"/>
    </source>
</evidence>
<evidence type="ECO:0000256" key="8">
    <source>
        <dbReference type="ARBA" id="ARBA00022833"/>
    </source>
</evidence>
<feature type="binding site" evidence="13">
    <location>
        <position position="91"/>
    </location>
    <ligand>
        <name>Zn(2+)</name>
        <dbReference type="ChEBI" id="CHEBI:29105"/>
        <note>catalytic</note>
    </ligand>
</feature>
<comment type="catalytic activity">
    <reaction evidence="10 14">
        <text>2'-deoxycytidine + H2O + H(+) = 2'-deoxyuridine + NH4(+)</text>
        <dbReference type="Rhea" id="RHEA:13433"/>
        <dbReference type="ChEBI" id="CHEBI:15377"/>
        <dbReference type="ChEBI" id="CHEBI:15378"/>
        <dbReference type="ChEBI" id="CHEBI:15698"/>
        <dbReference type="ChEBI" id="CHEBI:16450"/>
        <dbReference type="ChEBI" id="CHEBI:28938"/>
        <dbReference type="EC" id="3.5.4.5"/>
    </reaction>
</comment>
<gene>
    <name evidence="17" type="primary">cdd</name>
    <name evidence="17" type="ORF">DXB93_02705</name>
    <name evidence="16" type="ORF">PM738_10685</name>
</gene>
<evidence type="ECO:0000256" key="14">
    <source>
        <dbReference type="RuleBase" id="RU364006"/>
    </source>
</evidence>
<dbReference type="SUPFAM" id="SSF53927">
    <property type="entry name" value="Cytidine deaminase-like"/>
    <property type="match status" value="1"/>
</dbReference>
<dbReference type="GO" id="GO:0055086">
    <property type="term" value="P:nucleobase-containing small molecule metabolic process"/>
    <property type="evidence" value="ECO:0007669"/>
    <property type="project" value="UniProtKB-ARBA"/>
</dbReference>
<dbReference type="Pfam" id="PF00383">
    <property type="entry name" value="dCMP_cyt_deam_1"/>
    <property type="match status" value="1"/>
</dbReference>
<dbReference type="Gene3D" id="3.40.140.10">
    <property type="entry name" value="Cytidine Deaminase, domain 2"/>
    <property type="match status" value="1"/>
</dbReference>
<dbReference type="InterPro" id="IPR002125">
    <property type="entry name" value="CMP_dCMP_dom"/>
</dbReference>
<dbReference type="GO" id="GO:0008270">
    <property type="term" value="F:zinc ion binding"/>
    <property type="evidence" value="ECO:0007669"/>
    <property type="project" value="UniProtKB-UniRule"/>
</dbReference>
<evidence type="ECO:0000256" key="11">
    <source>
        <dbReference type="ARBA" id="ARBA00049558"/>
    </source>
</evidence>
<evidence type="ECO:0000256" key="1">
    <source>
        <dbReference type="ARBA" id="ARBA00001947"/>
    </source>
</evidence>
<evidence type="ECO:0000256" key="9">
    <source>
        <dbReference type="ARBA" id="ARBA00032005"/>
    </source>
</evidence>
<evidence type="ECO:0000256" key="5">
    <source>
        <dbReference type="ARBA" id="ARBA00018266"/>
    </source>
</evidence>
<proteinExistence type="inferred from homology"/>
<dbReference type="Proteomes" id="UP000261032">
    <property type="component" value="Unassembled WGS sequence"/>
</dbReference>
<organism evidence="17 18">
    <name type="scientific">Thomasclavelia ramosa</name>
    <dbReference type="NCBI Taxonomy" id="1547"/>
    <lineage>
        <taxon>Bacteria</taxon>
        <taxon>Bacillati</taxon>
        <taxon>Bacillota</taxon>
        <taxon>Erysipelotrichia</taxon>
        <taxon>Erysipelotrichales</taxon>
        <taxon>Coprobacillaceae</taxon>
        <taxon>Thomasclavelia</taxon>
    </lineage>
</organism>
<protein>
    <recommendedName>
        <fullName evidence="5 14">Cytidine deaminase</fullName>
        <ecNumber evidence="4 14">3.5.4.5</ecNumber>
    </recommendedName>
    <alternativeName>
        <fullName evidence="9 14">Cytidine aminohydrolase</fullName>
    </alternativeName>
</protein>
<feature type="active site" description="Proton donor" evidence="12">
    <location>
        <position position="55"/>
    </location>
</feature>
<evidence type="ECO:0000256" key="4">
    <source>
        <dbReference type="ARBA" id="ARBA00012783"/>
    </source>
</evidence>
<dbReference type="GO" id="GO:0005829">
    <property type="term" value="C:cytosol"/>
    <property type="evidence" value="ECO:0007669"/>
    <property type="project" value="TreeGrafter"/>
</dbReference>
<name>A0A3E3AE28_9FIRM</name>
<feature type="domain" description="CMP/dCMP-type deaminase" evidence="15">
    <location>
        <begin position="1"/>
        <end position="129"/>
    </location>
</feature>
<evidence type="ECO:0000256" key="10">
    <source>
        <dbReference type="ARBA" id="ARBA00049252"/>
    </source>
</evidence>
<reference evidence="17 18" key="1">
    <citation type="submission" date="2018-08" db="EMBL/GenBank/DDBJ databases">
        <title>A genome reference for cultivated species of the human gut microbiota.</title>
        <authorList>
            <person name="Zou Y."/>
            <person name="Xue W."/>
            <person name="Luo G."/>
        </authorList>
    </citation>
    <scope>NUCLEOTIDE SEQUENCE [LARGE SCALE GENOMIC DNA]</scope>
    <source>
        <strain evidence="17 18">OM06-4</strain>
    </source>
</reference>
<evidence type="ECO:0000313" key="17">
    <source>
        <dbReference type="EMBL" id="RGD87093.1"/>
    </source>
</evidence>
<comment type="cofactor">
    <cofactor evidence="1 13 14">
        <name>Zn(2+)</name>
        <dbReference type="ChEBI" id="CHEBI:29105"/>
    </cofactor>
</comment>
<dbReference type="FunFam" id="3.40.140.10:FF:000008">
    <property type="entry name" value="Cytidine deaminase"/>
    <property type="match status" value="1"/>
</dbReference>
<keyword evidence="7 14" id="KW-0378">Hydrolase</keyword>
<dbReference type="RefSeq" id="WP_003536389.1">
    <property type="nucleotide sequence ID" value="NZ_AP031443.1"/>
</dbReference>
<keyword evidence="6 13" id="KW-0479">Metal-binding</keyword>
<dbReference type="PROSITE" id="PS51747">
    <property type="entry name" value="CYT_DCMP_DEAMINASES_2"/>
    <property type="match status" value="1"/>
</dbReference>
<dbReference type="AlphaFoldDB" id="A0A3E3AE28"/>
<dbReference type="InterPro" id="IPR016192">
    <property type="entry name" value="APOBEC/CMP_deaminase_Zn-bd"/>
</dbReference>
<evidence type="ECO:0000259" key="15">
    <source>
        <dbReference type="PROSITE" id="PS51747"/>
    </source>
</evidence>
<feature type="binding site" evidence="13">
    <location>
        <position position="53"/>
    </location>
    <ligand>
        <name>Zn(2+)</name>
        <dbReference type="ChEBI" id="CHEBI:29105"/>
        <note>catalytic</note>
    </ligand>
</feature>
<dbReference type="GO" id="GO:0004126">
    <property type="term" value="F:cytidine deaminase activity"/>
    <property type="evidence" value="ECO:0007669"/>
    <property type="project" value="UniProtKB-UniRule"/>
</dbReference>
<dbReference type="InterPro" id="IPR006262">
    <property type="entry name" value="Cyt_deam_tetra"/>
</dbReference>
<evidence type="ECO:0000256" key="6">
    <source>
        <dbReference type="ARBA" id="ARBA00022723"/>
    </source>
</evidence>
<dbReference type="NCBIfam" id="NF004064">
    <property type="entry name" value="PRK05578.1"/>
    <property type="match status" value="1"/>
</dbReference>
<evidence type="ECO:0000313" key="16">
    <source>
        <dbReference type="EMBL" id="MDB7084269.1"/>
    </source>
</evidence>
<dbReference type="GeneID" id="64195153"/>
<dbReference type="InterPro" id="IPR016193">
    <property type="entry name" value="Cytidine_deaminase-like"/>
</dbReference>
<dbReference type="GO" id="GO:0072527">
    <property type="term" value="P:pyrimidine-containing compound metabolic process"/>
    <property type="evidence" value="ECO:0007669"/>
    <property type="project" value="UniProtKB-ARBA"/>
</dbReference>
<dbReference type="NCBIfam" id="TIGR01354">
    <property type="entry name" value="cyt_deam_tetra"/>
    <property type="match status" value="1"/>
</dbReference>
<dbReference type="PANTHER" id="PTHR11644">
    <property type="entry name" value="CYTIDINE DEAMINASE"/>
    <property type="match status" value="1"/>
</dbReference>
<comment type="similarity">
    <text evidence="3 14">Belongs to the cytidine and deoxycytidylate deaminase family.</text>
</comment>
<evidence type="ECO:0000256" key="7">
    <source>
        <dbReference type="ARBA" id="ARBA00022801"/>
    </source>
</evidence>
<accession>A0A3E3AE28</accession>
<dbReference type="EC" id="3.5.4.5" evidence="4 14"/>
<comment type="catalytic activity">
    <reaction evidence="11 14">
        <text>cytidine + H2O + H(+) = uridine + NH4(+)</text>
        <dbReference type="Rhea" id="RHEA:16069"/>
        <dbReference type="ChEBI" id="CHEBI:15377"/>
        <dbReference type="ChEBI" id="CHEBI:15378"/>
        <dbReference type="ChEBI" id="CHEBI:16704"/>
        <dbReference type="ChEBI" id="CHEBI:17562"/>
        <dbReference type="ChEBI" id="CHEBI:28938"/>
        <dbReference type="EC" id="3.5.4.5"/>
    </reaction>
</comment>
<dbReference type="PROSITE" id="PS00903">
    <property type="entry name" value="CYT_DCMP_DEAMINASES_1"/>
    <property type="match status" value="1"/>
</dbReference>
<feature type="binding site" evidence="13">
    <location>
        <position position="88"/>
    </location>
    <ligand>
        <name>Zn(2+)</name>
        <dbReference type="ChEBI" id="CHEBI:29105"/>
        <note>catalytic</note>
    </ligand>
</feature>
<evidence type="ECO:0000256" key="13">
    <source>
        <dbReference type="PIRSR" id="PIRSR606262-3"/>
    </source>
</evidence>
<sequence length="138" mass="15070">MDVKTIIEKAFEAAKNSYSPYSKFKVGACIEMRDGNYFLGTNIENAAFGSTMCAERNAVYGAYSNGYGKADIKQLAIVAGSDEIVSPCGACRQVLMELLPQDCPVILANRESYEITTMKELLPRAFIGESLTCSNQDL</sequence>
<dbReference type="EMBL" id="QUSL01000002">
    <property type="protein sequence ID" value="RGD87093.1"/>
    <property type="molecule type" value="Genomic_DNA"/>
</dbReference>
<dbReference type="PANTHER" id="PTHR11644:SF2">
    <property type="entry name" value="CYTIDINE DEAMINASE"/>
    <property type="match status" value="1"/>
</dbReference>
<dbReference type="GO" id="GO:0042802">
    <property type="term" value="F:identical protein binding"/>
    <property type="evidence" value="ECO:0007669"/>
    <property type="project" value="UniProtKB-ARBA"/>
</dbReference>
<keyword evidence="8 13" id="KW-0862">Zinc</keyword>
<dbReference type="InterPro" id="IPR050202">
    <property type="entry name" value="Cyt/Deoxycyt_deaminase"/>
</dbReference>
<evidence type="ECO:0000313" key="18">
    <source>
        <dbReference type="Proteomes" id="UP000261032"/>
    </source>
</evidence>
<dbReference type="Proteomes" id="UP001211987">
    <property type="component" value="Unassembled WGS sequence"/>
</dbReference>
<dbReference type="EMBL" id="JAQLKE010000016">
    <property type="protein sequence ID" value="MDB7084269.1"/>
    <property type="molecule type" value="Genomic_DNA"/>
</dbReference>
<evidence type="ECO:0000256" key="12">
    <source>
        <dbReference type="PIRSR" id="PIRSR606262-1"/>
    </source>
</evidence>
<reference evidence="16" key="2">
    <citation type="submission" date="2023-01" db="EMBL/GenBank/DDBJ databases">
        <title>Human gut microbiome strain richness.</title>
        <authorList>
            <person name="Chen-Liaw A."/>
        </authorList>
    </citation>
    <scope>NUCLEOTIDE SEQUENCE</scope>
    <source>
        <strain evidence="16">1001217st2_G6_1001217B_191108</strain>
    </source>
</reference>
<comment type="caution">
    <text evidence="17">The sequence shown here is derived from an EMBL/GenBank/DDBJ whole genome shotgun (WGS) entry which is preliminary data.</text>
</comment>
<dbReference type="CDD" id="cd01283">
    <property type="entry name" value="cytidine_deaminase"/>
    <property type="match status" value="1"/>
</dbReference>